<feature type="transmembrane region" description="Helical" evidence="1">
    <location>
        <begin position="68"/>
        <end position="92"/>
    </location>
</feature>
<protein>
    <submittedName>
        <fullName evidence="2">PhnA-like protein</fullName>
    </submittedName>
</protein>
<dbReference type="Proteomes" id="UP000078507">
    <property type="component" value="Unassembled WGS sequence"/>
</dbReference>
<proteinExistence type="predicted"/>
<comment type="caution">
    <text evidence="2">The sequence shown here is derived from an EMBL/GenBank/DDBJ whole genome shotgun (WGS) entry which is preliminary data.</text>
</comment>
<feature type="transmembrane region" description="Helical" evidence="1">
    <location>
        <begin position="112"/>
        <end position="138"/>
    </location>
</feature>
<keyword evidence="3" id="KW-1185">Reference proteome</keyword>
<gene>
    <name evidence="2" type="ORF">ATB98_05605</name>
</gene>
<keyword evidence="1" id="KW-0472">Membrane</keyword>
<dbReference type="EMBL" id="LNQB01000053">
    <property type="protein sequence ID" value="OAP49566.1"/>
    <property type="molecule type" value="Genomic_DNA"/>
</dbReference>
<keyword evidence="1" id="KW-0812">Transmembrane</keyword>
<dbReference type="STRING" id="36856.ATB98_05605"/>
<feature type="transmembrane region" description="Helical" evidence="1">
    <location>
        <begin position="255"/>
        <end position="280"/>
    </location>
</feature>
<dbReference type="AlphaFoldDB" id="A0A178YQT1"/>
<feature type="transmembrane region" description="Helical" evidence="1">
    <location>
        <begin position="29"/>
        <end position="56"/>
    </location>
</feature>
<keyword evidence="1" id="KW-1133">Transmembrane helix</keyword>
<reference evidence="2 3" key="1">
    <citation type="submission" date="2015-11" db="EMBL/GenBank/DDBJ databases">
        <title>Ensifer anhuiense sp. nov., an effective nitrogen fixation bacterium with Glycine soja.</title>
        <authorList>
            <person name="Yan H."/>
            <person name="Chen W."/>
        </authorList>
    </citation>
    <scope>NUCLEOTIDE SEQUENCE [LARGE SCALE GENOMIC DNA]</scope>
    <source>
        <strain evidence="2 3">LMG 7837</strain>
    </source>
</reference>
<sequence length="299" mass="30286">MADQVVTSRVAPSPEPLATAALHQVSWGAIFAGTAVALALQFLLNLLGVGIGAAVIDPAGGDTPEATSFSIAGGLWFVLSGIIAAFAGGYIASRLSGRPSASTGGYHGLTTWAATTLVVLYMLTTSVGTLVGGAFSGLSTVVGGAGRTVASVATTAAPALGTATDPMADIEKQIREASGGNDPAALRDTAVTAFRALVTGDEAQAEEARNRAADALARAQNIPPDEARMRVERYEQSYRTGVDDVKRKATEAADAAAAVVASGALLGFVALVLGAVAAWIGGWYGTKHVDRLTDTRLST</sequence>
<evidence type="ECO:0000313" key="3">
    <source>
        <dbReference type="Proteomes" id="UP000078507"/>
    </source>
</evidence>
<name>A0A178YQT1_SINSA</name>
<organism evidence="2 3">
    <name type="scientific">Sinorhizobium saheli</name>
    <dbReference type="NCBI Taxonomy" id="36856"/>
    <lineage>
        <taxon>Bacteria</taxon>
        <taxon>Pseudomonadati</taxon>
        <taxon>Pseudomonadota</taxon>
        <taxon>Alphaproteobacteria</taxon>
        <taxon>Hyphomicrobiales</taxon>
        <taxon>Rhizobiaceae</taxon>
        <taxon>Sinorhizobium/Ensifer group</taxon>
        <taxon>Sinorhizobium</taxon>
    </lineage>
</organism>
<accession>A0A178YQT1</accession>
<evidence type="ECO:0000256" key="1">
    <source>
        <dbReference type="SAM" id="Phobius"/>
    </source>
</evidence>
<dbReference type="OrthoDB" id="7276301at2"/>
<evidence type="ECO:0000313" key="2">
    <source>
        <dbReference type="EMBL" id="OAP49566.1"/>
    </source>
</evidence>
<dbReference type="RefSeq" id="WP_066869072.1">
    <property type="nucleotide sequence ID" value="NZ_LNQB01000053.1"/>
</dbReference>